<gene>
    <name evidence="1" type="ORF">LSUE1_G006078</name>
</gene>
<organism evidence="1 2">
    <name type="scientific">Lachnellula suecica</name>
    <dbReference type="NCBI Taxonomy" id="602035"/>
    <lineage>
        <taxon>Eukaryota</taxon>
        <taxon>Fungi</taxon>
        <taxon>Dikarya</taxon>
        <taxon>Ascomycota</taxon>
        <taxon>Pezizomycotina</taxon>
        <taxon>Leotiomycetes</taxon>
        <taxon>Helotiales</taxon>
        <taxon>Lachnaceae</taxon>
        <taxon>Lachnellula</taxon>
    </lineage>
</organism>
<evidence type="ECO:0000313" key="1">
    <source>
        <dbReference type="EMBL" id="TVY75866.1"/>
    </source>
</evidence>
<proteinExistence type="predicted"/>
<protein>
    <submittedName>
        <fullName evidence="1">Uncharacterized protein</fullName>
    </submittedName>
</protein>
<dbReference type="EMBL" id="QGMK01000929">
    <property type="protein sequence ID" value="TVY75866.1"/>
    <property type="molecule type" value="Genomic_DNA"/>
</dbReference>
<comment type="caution">
    <text evidence="1">The sequence shown here is derived from an EMBL/GenBank/DDBJ whole genome shotgun (WGS) entry which is preliminary data.</text>
</comment>
<keyword evidence="2" id="KW-1185">Reference proteome</keyword>
<dbReference type="OrthoDB" id="3360643at2759"/>
<sequence length="305" mass="33644">MAEVFINNTYFHFPSLFFNYFITFRKLIFTGLSALVGTCLVQTTLGQGNMYPKDGSNSEPDNKSIAERDIANLTFFAVGLQPNKPILRFESTLIVPPGSPDASPDRLVQAIWPGLQTDTLLQNVLTNQGGKAHEWFFLPFACCHPAANLVDPVRVYPGDSITNTYLWDIGNDKWLNNWVLTPGAEGHKAGEKAFHGGLTFDQATAFVDQPNKTAKTTARPYNDAVFAIELQGLGTWDFGPVEWKNILIVANTTDSEWCTKIQTADPLNYSVTPPYASTSGNLTTCYIASMTFISPKSQSRQAKLA</sequence>
<accession>A0A8T9C937</accession>
<name>A0A8T9C937_9HELO</name>
<reference evidence="1 2" key="1">
    <citation type="submission" date="2018-05" db="EMBL/GenBank/DDBJ databases">
        <title>Genome sequencing and assembly of the regulated plant pathogen Lachnellula willkommii and related sister species for the development of diagnostic species identification markers.</title>
        <authorList>
            <person name="Giroux E."/>
            <person name="Bilodeau G."/>
        </authorList>
    </citation>
    <scope>NUCLEOTIDE SEQUENCE [LARGE SCALE GENOMIC DNA]</scope>
    <source>
        <strain evidence="1 2">CBS 268.59</strain>
    </source>
</reference>
<evidence type="ECO:0000313" key="2">
    <source>
        <dbReference type="Proteomes" id="UP000469558"/>
    </source>
</evidence>
<dbReference type="Proteomes" id="UP000469558">
    <property type="component" value="Unassembled WGS sequence"/>
</dbReference>
<dbReference type="AlphaFoldDB" id="A0A8T9C937"/>